<gene>
    <name evidence="1" type="ORF">ANN_04017</name>
</gene>
<accession>A0ABQ8T8L7</accession>
<evidence type="ECO:0000313" key="1">
    <source>
        <dbReference type="EMBL" id="KAJ4442431.1"/>
    </source>
</evidence>
<reference evidence="1 2" key="1">
    <citation type="journal article" date="2022" name="Allergy">
        <title>Genome assembly and annotation of Periplaneta americana reveal a comprehensive cockroach allergen profile.</title>
        <authorList>
            <person name="Wang L."/>
            <person name="Xiong Q."/>
            <person name="Saelim N."/>
            <person name="Wang L."/>
            <person name="Nong W."/>
            <person name="Wan A.T."/>
            <person name="Shi M."/>
            <person name="Liu X."/>
            <person name="Cao Q."/>
            <person name="Hui J.H.L."/>
            <person name="Sookrung N."/>
            <person name="Leung T.F."/>
            <person name="Tungtrongchitr A."/>
            <person name="Tsui S.K.W."/>
        </authorList>
    </citation>
    <scope>NUCLEOTIDE SEQUENCE [LARGE SCALE GENOMIC DNA]</scope>
    <source>
        <strain evidence="1">PWHHKU_190912</strain>
    </source>
</reference>
<dbReference type="Proteomes" id="UP001148838">
    <property type="component" value="Unassembled WGS sequence"/>
</dbReference>
<dbReference type="EMBL" id="JAJSOF020000013">
    <property type="protein sequence ID" value="KAJ4442431.1"/>
    <property type="molecule type" value="Genomic_DNA"/>
</dbReference>
<evidence type="ECO:0000313" key="2">
    <source>
        <dbReference type="Proteomes" id="UP001148838"/>
    </source>
</evidence>
<organism evidence="1 2">
    <name type="scientific">Periplaneta americana</name>
    <name type="common">American cockroach</name>
    <name type="synonym">Blatta americana</name>
    <dbReference type="NCBI Taxonomy" id="6978"/>
    <lineage>
        <taxon>Eukaryota</taxon>
        <taxon>Metazoa</taxon>
        <taxon>Ecdysozoa</taxon>
        <taxon>Arthropoda</taxon>
        <taxon>Hexapoda</taxon>
        <taxon>Insecta</taxon>
        <taxon>Pterygota</taxon>
        <taxon>Neoptera</taxon>
        <taxon>Polyneoptera</taxon>
        <taxon>Dictyoptera</taxon>
        <taxon>Blattodea</taxon>
        <taxon>Blattoidea</taxon>
        <taxon>Blattidae</taxon>
        <taxon>Blattinae</taxon>
        <taxon>Periplaneta</taxon>
    </lineage>
</organism>
<proteinExistence type="predicted"/>
<comment type="caution">
    <text evidence="1">The sequence shown here is derived from an EMBL/GenBank/DDBJ whole genome shotgun (WGS) entry which is preliminary data.</text>
</comment>
<name>A0ABQ8T8L7_PERAM</name>
<protein>
    <submittedName>
        <fullName evidence="1">Uncharacterized protein</fullName>
    </submittedName>
</protein>
<keyword evidence="2" id="KW-1185">Reference proteome</keyword>
<sequence>MARVAFSNPTLTAGSSFLGPAEYMLMKMIVETDFSSRAYSNLKQICANSIDPETKFGPPEFCTGCRREFEHRFAGVRIPSKSTIHDLVNKVRRTGTFLNKKRIQQRRVLTE</sequence>